<dbReference type="InterPro" id="IPR002110">
    <property type="entry name" value="Ankyrin_rpt"/>
</dbReference>
<dbReference type="EMBL" id="JMSE01000117">
    <property type="protein sequence ID" value="KDN71808.1"/>
    <property type="molecule type" value="Genomic_DNA"/>
</dbReference>
<name>A0A066XRG0_COLSU</name>
<dbReference type="SMART" id="SM00248">
    <property type="entry name" value="ANK"/>
    <property type="match status" value="3"/>
</dbReference>
<accession>A0A066XRG0</accession>
<dbReference type="AlphaFoldDB" id="A0A066XRG0"/>
<dbReference type="InterPro" id="IPR036770">
    <property type="entry name" value="Ankyrin_rpt-contain_sf"/>
</dbReference>
<dbReference type="eggNOG" id="ENOG502REWV">
    <property type="taxonomic scope" value="Eukaryota"/>
</dbReference>
<protein>
    <submittedName>
        <fullName evidence="1">Uncharacterized protein</fullName>
    </submittedName>
</protein>
<proteinExistence type="predicted"/>
<dbReference type="Proteomes" id="UP000027238">
    <property type="component" value="Unassembled WGS sequence"/>
</dbReference>
<organism evidence="1 2">
    <name type="scientific">Colletotrichum sublineola</name>
    <name type="common">Sorghum anthracnose fungus</name>
    <dbReference type="NCBI Taxonomy" id="1173701"/>
    <lineage>
        <taxon>Eukaryota</taxon>
        <taxon>Fungi</taxon>
        <taxon>Dikarya</taxon>
        <taxon>Ascomycota</taxon>
        <taxon>Pezizomycotina</taxon>
        <taxon>Sordariomycetes</taxon>
        <taxon>Hypocreomycetidae</taxon>
        <taxon>Glomerellales</taxon>
        <taxon>Glomerellaceae</taxon>
        <taxon>Colletotrichum</taxon>
        <taxon>Colletotrichum graminicola species complex</taxon>
    </lineage>
</organism>
<dbReference type="HOGENOM" id="CLU_723641_0_0_1"/>
<evidence type="ECO:0000313" key="1">
    <source>
        <dbReference type="EMBL" id="KDN71808.1"/>
    </source>
</evidence>
<keyword evidence="2" id="KW-1185">Reference proteome</keyword>
<dbReference type="Pfam" id="PF00023">
    <property type="entry name" value="Ank"/>
    <property type="match status" value="1"/>
</dbReference>
<dbReference type="STRING" id="1173701.A0A066XRG0"/>
<gene>
    <name evidence="1" type="ORF">CSUB01_12108</name>
</gene>
<sequence length="382" mass="42558">MPQPIDPMSPSLPRLTADCFFHVARACTPCLPTLYALSRVDHFFHGLCERLLYETVSTLDNEQRSRLACAHAPYEPPRRLEHTQPKSTTTTKPVVLRAAAEGRVDTLALYERLSLHPRHVTVAFRTPIDDGCRSHWPWTYRTLPGQALPAWVAHAMPLHLASQNGHDDAVLWLLKRDLNSGKINQLSTLTCICPSRHVEILQVMHNIRTPHDAPLVTALDLTIAHAHLTTAKVLIEAGADWWSANEHAGGVSALHLMCANGRHELLWWLASTRPDDFGRAADLADDVGMTMLHYLVMAPAETQTQQRDIWRTMDVLTGSNARLTIHERRHWGHDADEDYECEAGGWCSDSPLSLAALLGKQGVVDVFSAKYTPKRIGTSNSG</sequence>
<evidence type="ECO:0000313" key="2">
    <source>
        <dbReference type="Proteomes" id="UP000027238"/>
    </source>
</evidence>
<dbReference type="SUPFAM" id="SSF48403">
    <property type="entry name" value="Ankyrin repeat"/>
    <property type="match status" value="1"/>
</dbReference>
<reference evidence="2" key="1">
    <citation type="journal article" date="2014" name="Genome Announc.">
        <title>Draft genome sequence of Colletotrichum sublineola, a destructive pathogen of cultivated sorghum.</title>
        <authorList>
            <person name="Baroncelli R."/>
            <person name="Sanz-Martin J.M."/>
            <person name="Rech G.E."/>
            <person name="Sukno S.A."/>
            <person name="Thon M.R."/>
        </authorList>
    </citation>
    <scope>NUCLEOTIDE SEQUENCE [LARGE SCALE GENOMIC DNA]</scope>
    <source>
        <strain evidence="2">TX430BB</strain>
    </source>
</reference>
<dbReference type="Gene3D" id="1.25.40.20">
    <property type="entry name" value="Ankyrin repeat-containing domain"/>
    <property type="match status" value="1"/>
</dbReference>
<dbReference type="OrthoDB" id="341259at2759"/>
<comment type="caution">
    <text evidence="1">The sequence shown here is derived from an EMBL/GenBank/DDBJ whole genome shotgun (WGS) entry which is preliminary data.</text>
</comment>